<dbReference type="Pfam" id="PF13460">
    <property type="entry name" value="NAD_binding_10"/>
    <property type="match status" value="1"/>
</dbReference>
<evidence type="ECO:0000313" key="2">
    <source>
        <dbReference type="EMBL" id="BCG24525.1"/>
    </source>
</evidence>
<dbReference type="AlphaFoldDB" id="A0A6J4E560"/>
<evidence type="ECO:0000313" key="3">
    <source>
        <dbReference type="EMBL" id="GJN52117.1"/>
    </source>
</evidence>
<evidence type="ECO:0000259" key="1">
    <source>
        <dbReference type="Pfam" id="PF13460"/>
    </source>
</evidence>
<dbReference type="SUPFAM" id="SSF51735">
    <property type="entry name" value="NAD(P)-binding Rossmann-fold domains"/>
    <property type="match status" value="1"/>
</dbReference>
<proteinExistence type="predicted"/>
<protein>
    <recommendedName>
        <fullName evidence="1">NAD(P)-binding domain-containing protein</fullName>
    </recommendedName>
</protein>
<organism evidence="2 4">
    <name type="scientific">Pseudomonas tohonis</name>
    <dbReference type="NCBI Taxonomy" id="2725477"/>
    <lineage>
        <taxon>Bacteria</taxon>
        <taxon>Pseudomonadati</taxon>
        <taxon>Pseudomonadota</taxon>
        <taxon>Gammaproteobacteria</taxon>
        <taxon>Pseudomonadales</taxon>
        <taxon>Pseudomonadaceae</taxon>
        <taxon>Pseudomonas</taxon>
    </lineage>
</organism>
<evidence type="ECO:0000313" key="5">
    <source>
        <dbReference type="Proteomes" id="UP001054892"/>
    </source>
</evidence>
<dbReference type="EMBL" id="BQKM01000003">
    <property type="protein sequence ID" value="GJN52117.1"/>
    <property type="molecule type" value="Genomic_DNA"/>
</dbReference>
<feature type="domain" description="NAD(P)-binding" evidence="1">
    <location>
        <begin position="15"/>
        <end position="156"/>
    </location>
</feature>
<dbReference type="Proteomes" id="UP001054892">
    <property type="component" value="Unassembled WGS sequence"/>
</dbReference>
<reference evidence="2 4" key="1">
    <citation type="submission" date="2020-05" db="EMBL/GenBank/DDBJ databases">
        <title>Characterization of novel class B3 metallo-beta-lactamase from novel Pseudomonas species.</title>
        <authorList>
            <person name="Yamada K."/>
            <person name="Aoki K."/>
            <person name="Ishii Y."/>
        </authorList>
    </citation>
    <scope>NUCLEOTIDE SEQUENCE [LARGE SCALE GENOMIC DNA]</scope>
    <source>
        <strain evidence="2 4">TUM18999</strain>
        <strain evidence="3 5">TUM20286</strain>
    </source>
</reference>
<dbReference type="Proteomes" id="UP000509383">
    <property type="component" value="Chromosome"/>
</dbReference>
<name>A0A6J4E560_9PSED</name>
<dbReference type="InterPro" id="IPR016040">
    <property type="entry name" value="NAD(P)-bd_dom"/>
</dbReference>
<dbReference type="Gene3D" id="3.40.50.720">
    <property type="entry name" value="NAD(P)-binding Rossmann-like Domain"/>
    <property type="match status" value="1"/>
</dbReference>
<dbReference type="RefSeq" id="WP_173174127.1">
    <property type="nucleotide sequence ID" value="NZ_AP023189.1"/>
</dbReference>
<dbReference type="KEGG" id="ptw:TUM18999_27160"/>
<evidence type="ECO:0000313" key="4">
    <source>
        <dbReference type="Proteomes" id="UP000509383"/>
    </source>
</evidence>
<gene>
    <name evidence="2" type="ORF">TUM18999_27160</name>
    <name evidence="3" type="ORF">TUM20286_18690</name>
</gene>
<sequence length="217" mass="23239">MKNLETPACKVALFGALGSLGSALMVEALSRQWEMMALLDDLNAIPSRPGIRAKPGDPFDALGVSHAVAGMDLVLCNLCSQPLLAARRNGPGFDVEFSAITALLDGLAVAGVRRLLVIADFHWLDEESGHPAEPGEQLQRRLVDSDIDWTLVDAPGIGGDDLFGLDDFLKPAHSNEPDAVSALRRFAAAVLDEARLAAHVRQRVHVQVEHEATRAAP</sequence>
<keyword evidence="5" id="KW-1185">Reference proteome</keyword>
<accession>A0A6J4E560</accession>
<dbReference type="EMBL" id="AP023189">
    <property type="protein sequence ID" value="BCG24525.1"/>
    <property type="molecule type" value="Genomic_DNA"/>
</dbReference>
<dbReference type="InterPro" id="IPR036291">
    <property type="entry name" value="NAD(P)-bd_dom_sf"/>
</dbReference>